<dbReference type="EMBL" id="CAKOAT010258487">
    <property type="protein sequence ID" value="CAH8359050.1"/>
    <property type="molecule type" value="Genomic_DNA"/>
</dbReference>
<evidence type="ECO:0000256" key="1">
    <source>
        <dbReference type="SAM" id="MobiDB-lite"/>
    </source>
</evidence>
<feature type="compositionally biased region" description="Basic and acidic residues" evidence="1">
    <location>
        <begin position="51"/>
        <end position="62"/>
    </location>
</feature>
<reference evidence="2 3" key="1">
    <citation type="submission" date="2022-03" db="EMBL/GenBank/DDBJ databases">
        <authorList>
            <person name="Macdonald S."/>
            <person name="Ahmed S."/>
            <person name="Newling K."/>
        </authorList>
    </citation>
    <scope>NUCLEOTIDE SEQUENCE [LARGE SCALE GENOMIC DNA]</scope>
</reference>
<comment type="caution">
    <text evidence="2">The sequence shown here is derived from an EMBL/GenBank/DDBJ whole genome shotgun (WGS) entry which is preliminary data.</text>
</comment>
<keyword evidence="3" id="KW-1185">Reference proteome</keyword>
<evidence type="ECO:0000313" key="2">
    <source>
        <dbReference type="EMBL" id="CAH8359050.1"/>
    </source>
</evidence>
<gene>
    <name evidence="2" type="ORF">ERUC_LOCUS24806</name>
</gene>
<protein>
    <submittedName>
        <fullName evidence="2">Uncharacterized protein</fullName>
    </submittedName>
</protein>
<dbReference type="Proteomes" id="UP001642260">
    <property type="component" value="Unassembled WGS sequence"/>
</dbReference>
<feature type="region of interest" description="Disordered" evidence="1">
    <location>
        <begin position="1"/>
        <end position="178"/>
    </location>
</feature>
<feature type="compositionally biased region" description="Low complexity" evidence="1">
    <location>
        <begin position="164"/>
        <end position="178"/>
    </location>
</feature>
<evidence type="ECO:0000313" key="3">
    <source>
        <dbReference type="Proteomes" id="UP001642260"/>
    </source>
</evidence>
<feature type="compositionally biased region" description="Basic residues" evidence="1">
    <location>
        <begin position="138"/>
        <end position="148"/>
    </location>
</feature>
<feature type="compositionally biased region" description="Polar residues" evidence="1">
    <location>
        <begin position="73"/>
        <end position="101"/>
    </location>
</feature>
<sequence>MSDRYKPPRKQLPKRSLLSEPSGDSSTDDESNKGERKSPYKALLIRARSYATRDNEENKVAREVPLQGPFMRPSQTCSDSASLDSEYSTSSEELEVTSNNSSDEETENDPVSEYSTSSEELEVTKSKNNDAENEPPNKKRRLHRKSFTPRRIIPPEAEVNQTDAKSSSSGGSKKASSD</sequence>
<accession>A0ABC8KIS0</accession>
<dbReference type="AlphaFoldDB" id="A0ABC8KIS0"/>
<name>A0ABC8KIS0_ERUVS</name>
<organism evidence="2 3">
    <name type="scientific">Eruca vesicaria subsp. sativa</name>
    <name type="common">Garden rocket</name>
    <name type="synonym">Eruca sativa</name>
    <dbReference type="NCBI Taxonomy" id="29727"/>
    <lineage>
        <taxon>Eukaryota</taxon>
        <taxon>Viridiplantae</taxon>
        <taxon>Streptophyta</taxon>
        <taxon>Embryophyta</taxon>
        <taxon>Tracheophyta</taxon>
        <taxon>Spermatophyta</taxon>
        <taxon>Magnoliopsida</taxon>
        <taxon>eudicotyledons</taxon>
        <taxon>Gunneridae</taxon>
        <taxon>Pentapetalae</taxon>
        <taxon>rosids</taxon>
        <taxon>malvids</taxon>
        <taxon>Brassicales</taxon>
        <taxon>Brassicaceae</taxon>
        <taxon>Brassiceae</taxon>
        <taxon>Eruca</taxon>
    </lineage>
</organism>
<proteinExistence type="predicted"/>